<dbReference type="AlphaFoldDB" id="A0A1T4W3Q9"/>
<accession>A0A1T4W3Q9</accession>
<dbReference type="RefSeq" id="WP_078754704.1">
    <property type="nucleotide sequence ID" value="NZ_FUXU01000151.1"/>
</dbReference>
<dbReference type="Gene3D" id="1.25.40.10">
    <property type="entry name" value="Tetratricopeptide repeat domain"/>
    <property type="match status" value="1"/>
</dbReference>
<evidence type="ECO:0000313" key="1">
    <source>
        <dbReference type="EMBL" id="SKA71872.1"/>
    </source>
</evidence>
<sequence length="485" mass="55460">MKTKTLLILFTVFNANAQDHHEVNLFDERIVVEVKTETATSFDETPLWKTLENDGWKAAKQAIQGNQVSAALTEEIDYQKSVETLKKAMKKKRYSDAEALLAANESWVNCDRIEWVWLDLQQEVVSGYGENAQTKYQYVLDNCEGHEQSTAIKLFGWAGANAGDDIVARYRKSPGFDVKVAEKMEHDIMLSTLSHSALTERELVRLSSNIKARRDGQAAETLGWKYLKLNDADSALNWFENAIRWSGPTQNRVEGKLQSLQHLGELESLHQEHQTWLEKYPKLAELEFGSETDGQIQCESTARECLMSLSQKNALSAGEYALQGWKYYEIGRAMSASLSFEQALEMMEPSDSERDLTQYGYVLSLQQMGFSDKAQALAMSINDSDKRVEIDRQLAMKRAFMAFNTKQYVAALTHIQQYEMAYGRDVKLIEIKAWALYNSQKKSEALKEYTKLTEAFPHNEDYQKSYMIIRCGFAKKDPKCKKYNS</sequence>
<gene>
    <name evidence="1" type="ORF">SAMN02745132_04719</name>
</gene>
<reference evidence="2" key="1">
    <citation type="submission" date="2017-02" db="EMBL/GenBank/DDBJ databases">
        <authorList>
            <person name="Varghese N."/>
            <person name="Submissions S."/>
        </authorList>
    </citation>
    <scope>NUCLEOTIDE SEQUENCE [LARGE SCALE GENOMIC DNA]</scope>
    <source>
        <strain evidence="2">DSM 22720</strain>
    </source>
</reference>
<proteinExistence type="predicted"/>
<dbReference type="SUPFAM" id="SSF48452">
    <property type="entry name" value="TPR-like"/>
    <property type="match status" value="1"/>
</dbReference>
<name>A0A1T4W3Q9_9GAMM</name>
<evidence type="ECO:0000313" key="2">
    <source>
        <dbReference type="Proteomes" id="UP000190162"/>
    </source>
</evidence>
<dbReference type="EMBL" id="FUXU01000151">
    <property type="protein sequence ID" value="SKA71872.1"/>
    <property type="molecule type" value="Genomic_DNA"/>
</dbReference>
<dbReference type="OrthoDB" id="5870895at2"/>
<dbReference type="InterPro" id="IPR011990">
    <property type="entry name" value="TPR-like_helical_dom_sf"/>
</dbReference>
<keyword evidence="2" id="KW-1185">Reference proteome</keyword>
<protein>
    <recommendedName>
        <fullName evidence="3">Tetratricopeptide repeat-containing protein</fullName>
    </recommendedName>
</protein>
<dbReference type="Proteomes" id="UP000190162">
    <property type="component" value="Unassembled WGS sequence"/>
</dbReference>
<organism evidence="1 2">
    <name type="scientific">Enterovibrio nigricans DSM 22720</name>
    <dbReference type="NCBI Taxonomy" id="1121868"/>
    <lineage>
        <taxon>Bacteria</taxon>
        <taxon>Pseudomonadati</taxon>
        <taxon>Pseudomonadota</taxon>
        <taxon>Gammaproteobacteria</taxon>
        <taxon>Vibrionales</taxon>
        <taxon>Vibrionaceae</taxon>
        <taxon>Enterovibrio</taxon>
    </lineage>
</organism>
<evidence type="ECO:0008006" key="3">
    <source>
        <dbReference type="Google" id="ProtNLM"/>
    </source>
</evidence>